<gene>
    <name evidence="10" type="ORF">GCM10009836_42720</name>
</gene>
<feature type="domain" description="Peripheral subunit-binding (PSBD)" evidence="9">
    <location>
        <begin position="143"/>
        <end position="180"/>
    </location>
</feature>
<feature type="region of interest" description="Disordered" evidence="7">
    <location>
        <begin position="85"/>
        <end position="147"/>
    </location>
</feature>
<keyword evidence="3 6" id="KW-0808">Transferase</keyword>
<sequence>MTEHEFRLPDVGEGLEEAEIVTWHVAVGDVVAHNQVLVEIETAKSVVELPSPFEGTVTRLLVEEGRTVAVGTPIIAIGSSAGLVAAPPAPAAEPAEADERTEPAPSVLVGYGPSQSSSTRRRKRRPEDAETGTSGAVAAAQTRAKPPVRKLAKDLGIDLRELSGSGPQHAITRDDVLRVAVGGPQHVVPQLVTPESVAAGPIAGEAVVPASDPVSPAETRIPVKGVRKATAAAMVSSAFTAPHVTEFVTVDVTRSVKLVERLKAERAFEGTRVTMLLLVARALLQTVREFPDINASWDEQTNEIVLHHRVNLGIAAATPRGLMVPNVKDAGALSLPGLAGALTELVRTARDGKATPADMSRGTITITNIGVFGVDAGTPILNPGEAAILCVGAVRRSPWEHKGKVALRSTTQLALSFDHRLVDGELASKVLARVGRILENPKWELLLS</sequence>
<dbReference type="CDD" id="cd06849">
    <property type="entry name" value="lipoyl_domain"/>
    <property type="match status" value="1"/>
</dbReference>
<evidence type="ECO:0000313" key="10">
    <source>
        <dbReference type="EMBL" id="GAA1858009.1"/>
    </source>
</evidence>
<dbReference type="PANTHER" id="PTHR43178">
    <property type="entry name" value="DIHYDROLIPOAMIDE ACETYLTRANSFERASE COMPONENT OF PYRUVATE DEHYDROGENASE COMPLEX"/>
    <property type="match status" value="1"/>
</dbReference>
<dbReference type="Gene3D" id="3.30.559.10">
    <property type="entry name" value="Chloramphenicol acetyltransferase-like domain"/>
    <property type="match status" value="1"/>
</dbReference>
<dbReference type="Pfam" id="PF00364">
    <property type="entry name" value="Biotin_lipoyl"/>
    <property type="match status" value="1"/>
</dbReference>
<dbReference type="SUPFAM" id="SSF47005">
    <property type="entry name" value="Peripheral subunit-binding domain of 2-oxo acid dehydrogenase complex"/>
    <property type="match status" value="1"/>
</dbReference>
<evidence type="ECO:0000256" key="5">
    <source>
        <dbReference type="ARBA" id="ARBA00023315"/>
    </source>
</evidence>
<dbReference type="PROSITE" id="PS00189">
    <property type="entry name" value="LIPOYL"/>
    <property type="match status" value="1"/>
</dbReference>
<dbReference type="InterPro" id="IPR004167">
    <property type="entry name" value="PSBD"/>
</dbReference>
<evidence type="ECO:0000256" key="6">
    <source>
        <dbReference type="RuleBase" id="RU003423"/>
    </source>
</evidence>
<keyword evidence="11" id="KW-1185">Reference proteome</keyword>
<dbReference type="Proteomes" id="UP001500449">
    <property type="component" value="Unassembled WGS sequence"/>
</dbReference>
<dbReference type="Gene3D" id="4.10.320.10">
    <property type="entry name" value="E3-binding domain"/>
    <property type="match status" value="1"/>
</dbReference>
<dbReference type="PROSITE" id="PS50968">
    <property type="entry name" value="BIOTINYL_LIPOYL"/>
    <property type="match status" value="1"/>
</dbReference>
<dbReference type="InterPro" id="IPR050743">
    <property type="entry name" value="2-oxoacid_DH_E2_comp"/>
</dbReference>
<dbReference type="RefSeq" id="WP_344419790.1">
    <property type="nucleotide sequence ID" value="NZ_BAAAQK010000016.1"/>
</dbReference>
<protein>
    <recommendedName>
        <fullName evidence="6">Dihydrolipoamide acetyltransferase component of pyruvate dehydrogenase complex</fullName>
        <ecNumber evidence="6">2.3.1.-</ecNumber>
    </recommendedName>
</protein>
<accession>A0ABN2N8S7</accession>
<dbReference type="InterPro" id="IPR036625">
    <property type="entry name" value="E3-bd_dom_sf"/>
</dbReference>
<dbReference type="InterPro" id="IPR000089">
    <property type="entry name" value="Biotin_lipoyl"/>
</dbReference>
<dbReference type="InterPro" id="IPR001078">
    <property type="entry name" value="2-oxoacid_DH_actylTfrase"/>
</dbReference>
<dbReference type="Pfam" id="PF00198">
    <property type="entry name" value="2-oxoacid_dh"/>
    <property type="match status" value="1"/>
</dbReference>
<evidence type="ECO:0000259" key="8">
    <source>
        <dbReference type="PROSITE" id="PS50968"/>
    </source>
</evidence>
<dbReference type="InterPro" id="IPR011053">
    <property type="entry name" value="Single_hybrid_motif"/>
</dbReference>
<keyword evidence="4 6" id="KW-0450">Lipoyl</keyword>
<comment type="cofactor">
    <cofactor evidence="1 6">
        <name>(R)-lipoate</name>
        <dbReference type="ChEBI" id="CHEBI:83088"/>
    </cofactor>
</comment>
<dbReference type="InterPro" id="IPR023213">
    <property type="entry name" value="CAT-like_dom_sf"/>
</dbReference>
<comment type="similarity">
    <text evidence="2 6">Belongs to the 2-oxoacid dehydrogenase family.</text>
</comment>
<dbReference type="PANTHER" id="PTHR43178:SF5">
    <property type="entry name" value="LIPOAMIDE ACYLTRANSFERASE COMPONENT OF BRANCHED-CHAIN ALPHA-KETO ACID DEHYDROGENASE COMPLEX, MITOCHONDRIAL"/>
    <property type="match status" value="1"/>
</dbReference>
<reference evidence="10 11" key="1">
    <citation type="journal article" date="2019" name="Int. J. Syst. Evol. Microbiol.">
        <title>The Global Catalogue of Microorganisms (GCM) 10K type strain sequencing project: providing services to taxonomists for standard genome sequencing and annotation.</title>
        <authorList>
            <consortium name="The Broad Institute Genomics Platform"/>
            <consortium name="The Broad Institute Genome Sequencing Center for Infectious Disease"/>
            <person name="Wu L."/>
            <person name="Ma J."/>
        </authorList>
    </citation>
    <scope>NUCLEOTIDE SEQUENCE [LARGE SCALE GENOMIC DNA]</scope>
    <source>
        <strain evidence="10 11">JCM 16009</strain>
    </source>
</reference>
<dbReference type="Pfam" id="PF02817">
    <property type="entry name" value="E3_binding"/>
    <property type="match status" value="1"/>
</dbReference>
<evidence type="ECO:0000256" key="3">
    <source>
        <dbReference type="ARBA" id="ARBA00022679"/>
    </source>
</evidence>
<dbReference type="PROSITE" id="PS51826">
    <property type="entry name" value="PSBD"/>
    <property type="match status" value="1"/>
</dbReference>
<dbReference type="SUPFAM" id="SSF52777">
    <property type="entry name" value="CoA-dependent acyltransferases"/>
    <property type="match status" value="1"/>
</dbReference>
<comment type="caution">
    <text evidence="10">The sequence shown here is derived from an EMBL/GenBank/DDBJ whole genome shotgun (WGS) entry which is preliminary data.</text>
</comment>
<evidence type="ECO:0000256" key="1">
    <source>
        <dbReference type="ARBA" id="ARBA00001938"/>
    </source>
</evidence>
<evidence type="ECO:0000256" key="7">
    <source>
        <dbReference type="SAM" id="MobiDB-lite"/>
    </source>
</evidence>
<dbReference type="SUPFAM" id="SSF51230">
    <property type="entry name" value="Single hybrid motif"/>
    <property type="match status" value="1"/>
</dbReference>
<evidence type="ECO:0000313" key="11">
    <source>
        <dbReference type="Proteomes" id="UP001500449"/>
    </source>
</evidence>
<organism evidence="10 11">
    <name type="scientific">Pseudonocardia ailaonensis</name>
    <dbReference type="NCBI Taxonomy" id="367279"/>
    <lineage>
        <taxon>Bacteria</taxon>
        <taxon>Bacillati</taxon>
        <taxon>Actinomycetota</taxon>
        <taxon>Actinomycetes</taxon>
        <taxon>Pseudonocardiales</taxon>
        <taxon>Pseudonocardiaceae</taxon>
        <taxon>Pseudonocardia</taxon>
    </lineage>
</organism>
<dbReference type="InterPro" id="IPR003016">
    <property type="entry name" value="2-oxoA_DH_lipoyl-BS"/>
</dbReference>
<dbReference type="Gene3D" id="2.40.50.100">
    <property type="match status" value="1"/>
</dbReference>
<dbReference type="EC" id="2.3.1.-" evidence="6"/>
<evidence type="ECO:0000256" key="4">
    <source>
        <dbReference type="ARBA" id="ARBA00022823"/>
    </source>
</evidence>
<keyword evidence="5 6" id="KW-0012">Acyltransferase</keyword>
<dbReference type="EMBL" id="BAAAQK010000016">
    <property type="protein sequence ID" value="GAA1858009.1"/>
    <property type="molecule type" value="Genomic_DNA"/>
</dbReference>
<evidence type="ECO:0000259" key="9">
    <source>
        <dbReference type="PROSITE" id="PS51826"/>
    </source>
</evidence>
<proteinExistence type="inferred from homology"/>
<feature type="domain" description="Lipoyl-binding" evidence="8">
    <location>
        <begin position="3"/>
        <end position="78"/>
    </location>
</feature>
<evidence type="ECO:0000256" key="2">
    <source>
        <dbReference type="ARBA" id="ARBA00007317"/>
    </source>
</evidence>
<name>A0ABN2N8S7_9PSEU</name>